<name>A0ABV7ZVS5_9GAMM</name>
<proteinExistence type="predicted"/>
<accession>A0ABV7ZVS5</accession>
<evidence type="ECO:0000256" key="1">
    <source>
        <dbReference type="SAM" id="Phobius"/>
    </source>
</evidence>
<protein>
    <recommendedName>
        <fullName evidence="4">DUF1795 domain-containing protein</fullName>
    </recommendedName>
</protein>
<keyword evidence="1" id="KW-0472">Membrane</keyword>
<evidence type="ECO:0008006" key="4">
    <source>
        <dbReference type="Google" id="ProtNLM"/>
    </source>
</evidence>
<dbReference type="RefSeq" id="WP_380692706.1">
    <property type="nucleotide sequence ID" value="NZ_JBHRYR010000002.1"/>
</dbReference>
<keyword evidence="1" id="KW-0812">Transmembrane</keyword>
<dbReference type="Proteomes" id="UP001595617">
    <property type="component" value="Unassembled WGS sequence"/>
</dbReference>
<organism evidence="2 3">
    <name type="scientific">Saccharospirillum mangrovi</name>
    <dbReference type="NCBI Taxonomy" id="2161747"/>
    <lineage>
        <taxon>Bacteria</taxon>
        <taxon>Pseudomonadati</taxon>
        <taxon>Pseudomonadota</taxon>
        <taxon>Gammaproteobacteria</taxon>
        <taxon>Oceanospirillales</taxon>
        <taxon>Saccharospirillaceae</taxon>
        <taxon>Saccharospirillum</taxon>
    </lineage>
</organism>
<keyword evidence="1" id="KW-1133">Transmembrane helix</keyword>
<keyword evidence="3" id="KW-1185">Reference proteome</keyword>
<gene>
    <name evidence="2" type="ORF">ACFOOG_01645</name>
</gene>
<evidence type="ECO:0000313" key="3">
    <source>
        <dbReference type="Proteomes" id="UP001595617"/>
    </source>
</evidence>
<feature type="transmembrane region" description="Helical" evidence="1">
    <location>
        <begin position="12"/>
        <end position="31"/>
    </location>
</feature>
<dbReference type="EMBL" id="JBHRYR010000002">
    <property type="protein sequence ID" value="MFC3851522.1"/>
    <property type="molecule type" value="Genomic_DNA"/>
</dbReference>
<comment type="caution">
    <text evidence="2">The sequence shown here is derived from an EMBL/GenBank/DDBJ whole genome shotgun (WGS) entry which is preliminary data.</text>
</comment>
<sequence length="192" mass="21040">MKTLITPRKRSQTITLVVLLLLMGLFYYLQWPTRVRPLPTPEVAVHLPVADLTVWFERTPDQAELLAPGGLSGPVQATNWQANRSGINMLVQELVYPAGVLESRAEAIFADAMQADLSGFGGELTVLSSAGASSRQRVDYTLRDEASGRQYVGVLLARPPALVKMGWVFSDAERLPRVQAMIEKLNGIPSVP</sequence>
<reference evidence="3" key="1">
    <citation type="journal article" date="2019" name="Int. J. Syst. Evol. Microbiol.">
        <title>The Global Catalogue of Microorganisms (GCM) 10K type strain sequencing project: providing services to taxonomists for standard genome sequencing and annotation.</title>
        <authorList>
            <consortium name="The Broad Institute Genomics Platform"/>
            <consortium name="The Broad Institute Genome Sequencing Center for Infectious Disease"/>
            <person name="Wu L."/>
            <person name="Ma J."/>
        </authorList>
    </citation>
    <scope>NUCLEOTIDE SEQUENCE [LARGE SCALE GENOMIC DNA]</scope>
    <source>
        <strain evidence="3">IBRC 10765</strain>
    </source>
</reference>
<evidence type="ECO:0000313" key="2">
    <source>
        <dbReference type="EMBL" id="MFC3851522.1"/>
    </source>
</evidence>